<sequence>MSAKVEMVHDPMQRLGMQKKIIHAGRGMLPDFVEGTKVKFHYKTRKCNEEQTVLDDSKKHDKPMEIIIGKKFKLECWETCLQTMCNGEVASFTVSATHAATYPLVAKNLRDIAHNKPVQERKHCCGMMQMADQGGTGYSDLNELLKSPQKLEFIFEVLDIQQPTEYKKESWTLNEKEKQAAVPKLKEEGNTLYKAKKTKEASEKYFEAISYLETLMLKEKPRDEIWNKLNEQKLVILLNFAQCKLVLNDFYPVIEHTSTVLESDKDNVKALYRRAKAHVGAWNPKEAREDFQRVLELDQTLTKTVQKELNELDEKQKVKDEEDKKKLGKLFSG</sequence>
<proteinExistence type="predicted"/>
<protein>
    <recommendedName>
        <fullName evidence="5">AIP/AIPL N-terminal FKBP-type PPIase domain-containing protein</fullName>
    </recommendedName>
</protein>
<evidence type="ECO:0000313" key="7">
    <source>
        <dbReference type="Proteomes" id="UP000749559"/>
    </source>
</evidence>
<dbReference type="Gene3D" id="1.25.40.10">
    <property type="entry name" value="Tetratricopeptide repeat domain"/>
    <property type="match status" value="1"/>
</dbReference>
<dbReference type="GO" id="GO:0005737">
    <property type="term" value="C:cytoplasm"/>
    <property type="evidence" value="ECO:0007669"/>
    <property type="project" value="UniProtKB-SubCell"/>
</dbReference>
<comment type="caution">
    <text evidence="6">The sequence shown here is derived from an EMBL/GenBank/DDBJ whole genome shotgun (WGS) entry which is preliminary data.</text>
</comment>
<gene>
    <name evidence="6" type="ORF">OFUS_LOCUS5809</name>
</gene>
<comment type="subcellular location">
    <subcellularLocation>
        <location evidence="1">Cytoplasm</location>
    </subcellularLocation>
</comment>
<dbReference type="Pfam" id="PF23322">
    <property type="entry name" value="PPIase_AIP"/>
    <property type="match status" value="1"/>
</dbReference>
<dbReference type="PANTHER" id="PTHR11242">
    <property type="entry name" value="ARYL HYDROCARBON RECEPTOR INTERACTING PROTEIN RELATED"/>
    <property type="match status" value="1"/>
</dbReference>
<dbReference type="EMBL" id="CAIIXF020000003">
    <property type="protein sequence ID" value="CAH1778954.1"/>
    <property type="molecule type" value="Genomic_DNA"/>
</dbReference>
<evidence type="ECO:0000256" key="3">
    <source>
        <dbReference type="ARBA" id="ARBA00022737"/>
    </source>
</evidence>
<accession>A0A8J1UQZ9</accession>
<evidence type="ECO:0000256" key="2">
    <source>
        <dbReference type="ARBA" id="ARBA00022490"/>
    </source>
</evidence>
<dbReference type="InterPro" id="IPR056277">
    <property type="entry name" value="PPIase_AIP"/>
</dbReference>
<dbReference type="OrthoDB" id="5829758at2759"/>
<dbReference type="Proteomes" id="UP000749559">
    <property type="component" value="Unassembled WGS sequence"/>
</dbReference>
<evidence type="ECO:0000256" key="1">
    <source>
        <dbReference type="ARBA" id="ARBA00004496"/>
    </source>
</evidence>
<organism evidence="6 7">
    <name type="scientific">Owenia fusiformis</name>
    <name type="common">Polychaete worm</name>
    <dbReference type="NCBI Taxonomy" id="6347"/>
    <lineage>
        <taxon>Eukaryota</taxon>
        <taxon>Metazoa</taxon>
        <taxon>Spiralia</taxon>
        <taxon>Lophotrochozoa</taxon>
        <taxon>Annelida</taxon>
        <taxon>Polychaeta</taxon>
        <taxon>Sedentaria</taxon>
        <taxon>Canalipalpata</taxon>
        <taxon>Sabellida</taxon>
        <taxon>Oweniida</taxon>
        <taxon>Oweniidae</taxon>
        <taxon>Owenia</taxon>
    </lineage>
</organism>
<dbReference type="Gene3D" id="3.10.50.40">
    <property type="match status" value="1"/>
</dbReference>
<name>A0A8J1UQZ9_OWEFU</name>
<dbReference type="SMART" id="SM00028">
    <property type="entry name" value="TPR"/>
    <property type="match status" value="3"/>
</dbReference>
<evidence type="ECO:0000313" key="6">
    <source>
        <dbReference type="EMBL" id="CAH1778954.1"/>
    </source>
</evidence>
<dbReference type="AlphaFoldDB" id="A0A8J1UQZ9"/>
<evidence type="ECO:0000259" key="5">
    <source>
        <dbReference type="Pfam" id="PF23322"/>
    </source>
</evidence>
<dbReference type="PANTHER" id="PTHR11242:SF0">
    <property type="entry name" value="TPR_REGION DOMAIN-CONTAINING PROTEIN"/>
    <property type="match status" value="1"/>
</dbReference>
<dbReference type="GO" id="GO:0003755">
    <property type="term" value="F:peptidyl-prolyl cis-trans isomerase activity"/>
    <property type="evidence" value="ECO:0007669"/>
    <property type="project" value="InterPro"/>
</dbReference>
<keyword evidence="3" id="KW-0677">Repeat</keyword>
<dbReference type="InterPro" id="IPR046357">
    <property type="entry name" value="PPIase_dom_sf"/>
</dbReference>
<reference evidence="6" key="1">
    <citation type="submission" date="2022-03" db="EMBL/GenBank/DDBJ databases">
        <authorList>
            <person name="Martin C."/>
        </authorList>
    </citation>
    <scope>NUCLEOTIDE SEQUENCE</scope>
</reference>
<dbReference type="SUPFAM" id="SSF48452">
    <property type="entry name" value="TPR-like"/>
    <property type="match status" value="1"/>
</dbReference>
<feature type="domain" description="AIP/AIPL N-terminal FKBP-type PPIase" evidence="5">
    <location>
        <begin position="32"/>
        <end position="157"/>
    </location>
</feature>
<dbReference type="SUPFAM" id="SSF54534">
    <property type="entry name" value="FKBP-like"/>
    <property type="match status" value="1"/>
</dbReference>
<keyword evidence="4" id="KW-0802">TPR repeat</keyword>
<dbReference type="FunFam" id="1.25.40.10:FF:000052">
    <property type="entry name" value="Aryl-hydrocarbon-interacting protein-like 1"/>
    <property type="match status" value="1"/>
</dbReference>
<dbReference type="InterPro" id="IPR039663">
    <property type="entry name" value="AIP/AIPL1/TTC9"/>
</dbReference>
<evidence type="ECO:0000256" key="4">
    <source>
        <dbReference type="ARBA" id="ARBA00022803"/>
    </source>
</evidence>
<dbReference type="InterPro" id="IPR011990">
    <property type="entry name" value="TPR-like_helical_dom_sf"/>
</dbReference>
<dbReference type="InterPro" id="IPR019734">
    <property type="entry name" value="TPR_rpt"/>
</dbReference>
<keyword evidence="7" id="KW-1185">Reference proteome</keyword>
<keyword evidence="2" id="KW-0963">Cytoplasm</keyword>